<evidence type="ECO:0000259" key="8">
    <source>
        <dbReference type="PROSITE" id="PS50157"/>
    </source>
</evidence>
<organism evidence="9 10">
    <name type="scientific">Platysternon megacephalum</name>
    <name type="common">big-headed turtle</name>
    <dbReference type="NCBI Taxonomy" id="55544"/>
    <lineage>
        <taxon>Eukaryota</taxon>
        <taxon>Metazoa</taxon>
        <taxon>Chordata</taxon>
        <taxon>Craniata</taxon>
        <taxon>Vertebrata</taxon>
        <taxon>Euteleostomi</taxon>
        <taxon>Archelosauria</taxon>
        <taxon>Testudinata</taxon>
        <taxon>Testudines</taxon>
        <taxon>Cryptodira</taxon>
        <taxon>Durocryptodira</taxon>
        <taxon>Testudinoidea</taxon>
        <taxon>Platysternidae</taxon>
        <taxon>Platysternon</taxon>
    </lineage>
</organism>
<dbReference type="InterPro" id="IPR013087">
    <property type="entry name" value="Znf_C2H2_type"/>
</dbReference>
<dbReference type="InterPro" id="IPR036236">
    <property type="entry name" value="Znf_C2H2_sf"/>
</dbReference>
<dbReference type="PANTHER" id="PTHR24393">
    <property type="entry name" value="ZINC FINGER PROTEIN"/>
    <property type="match status" value="1"/>
</dbReference>
<evidence type="ECO:0000256" key="6">
    <source>
        <dbReference type="PROSITE-ProRule" id="PRU00042"/>
    </source>
</evidence>
<dbReference type="GO" id="GO:0000978">
    <property type="term" value="F:RNA polymerase II cis-regulatory region sequence-specific DNA binding"/>
    <property type="evidence" value="ECO:0007669"/>
    <property type="project" value="TreeGrafter"/>
</dbReference>
<evidence type="ECO:0000256" key="3">
    <source>
        <dbReference type="ARBA" id="ARBA00022771"/>
    </source>
</evidence>
<dbReference type="AlphaFoldDB" id="A0A4D9ETV7"/>
<accession>A0A4D9ETV7</accession>
<evidence type="ECO:0000313" key="10">
    <source>
        <dbReference type="Proteomes" id="UP000297703"/>
    </source>
</evidence>
<dbReference type="PROSITE" id="PS50157">
    <property type="entry name" value="ZINC_FINGER_C2H2_2"/>
    <property type="match status" value="7"/>
</dbReference>
<dbReference type="GO" id="GO:0001228">
    <property type="term" value="F:DNA-binding transcription activator activity, RNA polymerase II-specific"/>
    <property type="evidence" value="ECO:0007669"/>
    <property type="project" value="TreeGrafter"/>
</dbReference>
<feature type="domain" description="C2H2-type" evidence="8">
    <location>
        <begin position="512"/>
        <end position="540"/>
    </location>
</feature>
<dbReference type="GO" id="GO:0005634">
    <property type="term" value="C:nucleus"/>
    <property type="evidence" value="ECO:0007669"/>
    <property type="project" value="TreeGrafter"/>
</dbReference>
<feature type="region of interest" description="Disordered" evidence="7">
    <location>
        <begin position="528"/>
        <end position="557"/>
    </location>
</feature>
<keyword evidence="10" id="KW-1185">Reference proteome</keyword>
<feature type="domain" description="C2H2-type" evidence="8">
    <location>
        <begin position="484"/>
        <end position="511"/>
    </location>
</feature>
<dbReference type="Pfam" id="PF00096">
    <property type="entry name" value="zf-C2H2"/>
    <property type="match status" value="2"/>
</dbReference>
<keyword evidence="5" id="KW-0539">Nucleus</keyword>
<protein>
    <submittedName>
        <fullName evidence="9">Bromodomain-containing protein 3</fullName>
    </submittedName>
</protein>
<dbReference type="FunFam" id="3.30.160.60:FF:000448">
    <property type="entry name" value="RE1-silencing transcription factor A"/>
    <property type="match status" value="2"/>
</dbReference>
<dbReference type="EMBL" id="QXTE01000057">
    <property type="protein sequence ID" value="TFK09154.1"/>
    <property type="molecule type" value="Genomic_DNA"/>
</dbReference>
<dbReference type="FunFam" id="3.30.160.60:FF:000702">
    <property type="entry name" value="Transcription factor E4F1 isoform 1"/>
    <property type="match status" value="1"/>
</dbReference>
<dbReference type="Proteomes" id="UP000297703">
    <property type="component" value="Unassembled WGS sequence"/>
</dbReference>
<evidence type="ECO:0000256" key="7">
    <source>
        <dbReference type="SAM" id="MobiDB-lite"/>
    </source>
</evidence>
<reference evidence="9 10" key="1">
    <citation type="submission" date="2019-04" db="EMBL/GenBank/DDBJ databases">
        <title>Draft genome of the big-headed turtle Platysternon megacephalum.</title>
        <authorList>
            <person name="Gong S."/>
        </authorList>
    </citation>
    <scope>NUCLEOTIDE SEQUENCE [LARGE SCALE GENOMIC DNA]</scope>
    <source>
        <strain evidence="9">DO16091913</strain>
        <tissue evidence="9">Muscle</tissue>
    </source>
</reference>
<dbReference type="PROSITE" id="PS00028">
    <property type="entry name" value="ZINC_FINGER_C2H2_1"/>
    <property type="match status" value="8"/>
</dbReference>
<keyword evidence="3 6" id="KW-0863">Zinc-finger</keyword>
<feature type="domain" description="C2H2-type" evidence="8">
    <location>
        <begin position="627"/>
        <end position="654"/>
    </location>
</feature>
<feature type="domain" description="C2H2-type" evidence="8">
    <location>
        <begin position="399"/>
        <end position="426"/>
    </location>
</feature>
<evidence type="ECO:0000313" key="9">
    <source>
        <dbReference type="EMBL" id="TFK09154.1"/>
    </source>
</evidence>
<dbReference type="OrthoDB" id="9412813at2759"/>
<feature type="compositionally biased region" description="Basic residues" evidence="7">
    <location>
        <begin position="528"/>
        <end position="548"/>
    </location>
</feature>
<evidence type="ECO:0000256" key="2">
    <source>
        <dbReference type="ARBA" id="ARBA00022737"/>
    </source>
</evidence>
<evidence type="ECO:0000256" key="4">
    <source>
        <dbReference type="ARBA" id="ARBA00022833"/>
    </source>
</evidence>
<dbReference type="SMART" id="SM00355">
    <property type="entry name" value="ZnF_C2H2"/>
    <property type="match status" value="13"/>
</dbReference>
<proteinExistence type="predicted"/>
<feature type="region of interest" description="Disordered" evidence="7">
    <location>
        <begin position="253"/>
        <end position="276"/>
    </location>
</feature>
<keyword evidence="1" id="KW-0479">Metal-binding</keyword>
<keyword evidence="4" id="KW-0862">Zinc</keyword>
<dbReference type="SUPFAM" id="SSF57667">
    <property type="entry name" value="beta-beta-alpha zinc fingers"/>
    <property type="match status" value="6"/>
</dbReference>
<keyword evidence="2" id="KW-0677">Repeat</keyword>
<dbReference type="STRING" id="55544.A0A4D9ETV7"/>
<feature type="domain" description="C2H2-type" evidence="8">
    <location>
        <begin position="599"/>
        <end position="626"/>
    </location>
</feature>
<evidence type="ECO:0000256" key="5">
    <source>
        <dbReference type="ARBA" id="ARBA00023242"/>
    </source>
</evidence>
<dbReference type="FunFam" id="3.30.160.60:FF:000446">
    <property type="entry name" value="Zinc finger protein"/>
    <property type="match status" value="1"/>
</dbReference>
<dbReference type="Gene3D" id="3.30.160.60">
    <property type="entry name" value="Classic Zinc Finger"/>
    <property type="match status" value="7"/>
</dbReference>
<feature type="domain" description="C2H2-type" evidence="8">
    <location>
        <begin position="655"/>
        <end position="683"/>
    </location>
</feature>
<name>A0A4D9ETV7_9SAUR</name>
<sequence length="729" mass="84382">MRRSRCSCRWCFEVTVCPWQKRGGKLQEKGRAGRGGGAAKQAQEGLAPDCLPLALAPAATTSLVLLLNHCSRLVYLHFLKMNEFKYKYQYIPSTNLHLPEEITTSRLYASATEGFEAQIASLVEMFLVEVYRCKLCQFTSSIKNKIRTHMTNIHKQGRICHISECLEMGPDQDENDSYSIGDEICQENKENEENLAKMSFLLPMYQMLHNMSPECCDVSLGNHSDNPSVSHSSKVNTLFEEEAGQFQLEEPCSVVPNPLSYSTDPNESKKSKDEEEAQSEHLMSLGLCRISSIKTQTLEVKTTKVEVKQENSKSQKVRPENSGLAQPLKGICTLKRSAERIQHCNICDQELKSKGAYKIHVKCHDGDEGFKCVYCNCCMTEWNLMENHLKTHKPVKESYQCLICERVFMSPSAWKMHRNNHHGKPNLFQCTKCSSLYETEQVRNLHVSCHYGDLFKCLHCDFIEREWSKVYKHLRTHNYSSKPHQCTECERWFFQIAELKEHMAKHKTPRPFLCSLCGQAFKYRRQMSRHHKHVHQRQKVKEMKKRKRTENTLVRSDTKRTIRTKKNSNEFVCSICNRKCSSKLALQRHMGIHAGIKPFHCQHCEYKTRLKASLIQHMRIHTGEKPFKCEICSYASIDASSLRRHFRTHTSERPYKCEMCSYSCIQKKSLDLHVRRHHTGEAFGCSFCCYSSPDKQLLRKHVKKYHLSSETSLISTQPTPSLKPFPVEH</sequence>
<comment type="caution">
    <text evidence="9">The sequence shown here is derived from an EMBL/GenBank/DDBJ whole genome shotgun (WGS) entry which is preliminary data.</text>
</comment>
<reference evidence="9 10" key="2">
    <citation type="submission" date="2019-04" db="EMBL/GenBank/DDBJ databases">
        <title>The genome sequence of big-headed turtle.</title>
        <authorList>
            <person name="Gong S."/>
        </authorList>
    </citation>
    <scope>NUCLEOTIDE SEQUENCE [LARGE SCALE GENOMIC DNA]</scope>
    <source>
        <strain evidence="9">DO16091913</strain>
        <tissue evidence="9">Muscle</tissue>
    </source>
</reference>
<dbReference type="GO" id="GO:0008270">
    <property type="term" value="F:zinc ion binding"/>
    <property type="evidence" value="ECO:0007669"/>
    <property type="project" value="UniProtKB-KW"/>
</dbReference>
<dbReference type="PANTHER" id="PTHR24393:SF34">
    <property type="entry name" value="PR_SET DOMAIN 13"/>
    <property type="match status" value="1"/>
</dbReference>
<gene>
    <name evidence="9" type="ORF">DR999_PMT07876</name>
</gene>
<feature type="domain" description="C2H2-type" evidence="8">
    <location>
        <begin position="571"/>
        <end position="598"/>
    </location>
</feature>
<evidence type="ECO:0000256" key="1">
    <source>
        <dbReference type="ARBA" id="ARBA00022723"/>
    </source>
</evidence>